<accession>A0ABU6N7W3</accession>
<evidence type="ECO:0000313" key="3">
    <source>
        <dbReference type="EMBL" id="MED3561521.1"/>
    </source>
</evidence>
<dbReference type="RefSeq" id="WP_327966396.1">
    <property type="nucleotide sequence ID" value="NZ_JARMQG010000030.1"/>
</dbReference>
<sequence>MTSRNWVKLFLTTLLVGGLTTAIVGFIVRWSEFQHYFTEFSLIDILSTTIWLIVMGFLFSVISQMGFFAYLTIHRFGLGIFKSTALWNGVQTVLILFCLFDLVYMRYAAFAKPGDSVMPYIGVALIPFLIGLAVAGFKSKQTNLTAFIPALFFMVVVTVVELVPVLRVNERSWVYLMVFGLLACNAYQLLILQKLNERSDQERQNRKNAAAGNKHKTVKNKTNKKPSL</sequence>
<feature type="region of interest" description="Disordered" evidence="1">
    <location>
        <begin position="202"/>
        <end position="228"/>
    </location>
</feature>
<reference evidence="3 4" key="1">
    <citation type="submission" date="2023-03" db="EMBL/GenBank/DDBJ databases">
        <title>Bacillus Genome Sequencing.</title>
        <authorList>
            <person name="Dunlap C."/>
        </authorList>
    </citation>
    <scope>NUCLEOTIDE SEQUENCE [LARGE SCALE GENOMIC DNA]</scope>
    <source>
        <strain evidence="3 4">B-14544</strain>
    </source>
</reference>
<dbReference type="Proteomes" id="UP001330749">
    <property type="component" value="Unassembled WGS sequence"/>
</dbReference>
<dbReference type="PIRSF" id="PIRSF029886">
    <property type="entry name" value="KBAA"/>
    <property type="match status" value="1"/>
</dbReference>
<feature type="compositionally biased region" description="Basic residues" evidence="1">
    <location>
        <begin position="213"/>
        <end position="228"/>
    </location>
</feature>
<evidence type="ECO:0000256" key="1">
    <source>
        <dbReference type="SAM" id="MobiDB-lite"/>
    </source>
</evidence>
<keyword evidence="2" id="KW-1133">Transmembrane helix</keyword>
<proteinExistence type="predicted"/>
<feature type="transmembrane region" description="Helical" evidence="2">
    <location>
        <begin position="172"/>
        <end position="192"/>
    </location>
</feature>
<dbReference type="EMBL" id="JARMQG010000030">
    <property type="protein sequence ID" value="MED3561521.1"/>
    <property type="molecule type" value="Genomic_DNA"/>
</dbReference>
<keyword evidence="2" id="KW-0472">Membrane</keyword>
<feature type="transmembrane region" description="Helical" evidence="2">
    <location>
        <begin position="50"/>
        <end position="73"/>
    </location>
</feature>
<feature type="transmembrane region" description="Helical" evidence="2">
    <location>
        <begin position="144"/>
        <end position="166"/>
    </location>
</feature>
<keyword evidence="4" id="KW-1185">Reference proteome</keyword>
<name>A0ABU6N7W3_9BACI</name>
<gene>
    <name evidence="3" type="ORF">P4447_03020</name>
</gene>
<organism evidence="3 4">
    <name type="scientific">Bacillus xiapuensis</name>
    <dbReference type="NCBI Taxonomy" id="2014075"/>
    <lineage>
        <taxon>Bacteria</taxon>
        <taxon>Bacillati</taxon>
        <taxon>Bacillota</taxon>
        <taxon>Bacilli</taxon>
        <taxon>Bacillales</taxon>
        <taxon>Bacillaceae</taxon>
        <taxon>Bacillus</taxon>
    </lineage>
</organism>
<keyword evidence="2" id="KW-0812">Transmembrane</keyword>
<feature type="transmembrane region" description="Helical" evidence="2">
    <location>
        <begin position="85"/>
        <end position="105"/>
    </location>
</feature>
<feature type="transmembrane region" description="Helical" evidence="2">
    <location>
        <begin position="9"/>
        <end position="30"/>
    </location>
</feature>
<protein>
    <submittedName>
        <fullName evidence="3">KinB-signaling pathway activation protein</fullName>
    </submittedName>
</protein>
<feature type="transmembrane region" description="Helical" evidence="2">
    <location>
        <begin position="117"/>
        <end position="137"/>
    </location>
</feature>
<dbReference type="InterPro" id="IPR024164">
    <property type="entry name" value="KinB-signalling_activ"/>
</dbReference>
<dbReference type="Pfam" id="PF14089">
    <property type="entry name" value="KbaA"/>
    <property type="match status" value="1"/>
</dbReference>
<comment type="caution">
    <text evidence="3">The sequence shown here is derived from an EMBL/GenBank/DDBJ whole genome shotgun (WGS) entry which is preliminary data.</text>
</comment>
<evidence type="ECO:0000313" key="4">
    <source>
        <dbReference type="Proteomes" id="UP001330749"/>
    </source>
</evidence>
<evidence type="ECO:0000256" key="2">
    <source>
        <dbReference type="SAM" id="Phobius"/>
    </source>
</evidence>
<dbReference type="SMART" id="SM01251">
    <property type="entry name" value="KbaA"/>
    <property type="match status" value="1"/>
</dbReference>